<name>A0ACC7NIA5_9BURK</name>
<accession>A0ACC7NIA5</accession>
<dbReference type="EMBL" id="JAQQDW010000076">
    <property type="protein sequence ID" value="MFM0107283.1"/>
    <property type="molecule type" value="Genomic_DNA"/>
</dbReference>
<gene>
    <name evidence="1" type="ORF">PQR01_28320</name>
</gene>
<reference evidence="1 2" key="1">
    <citation type="journal article" date="2024" name="Chem. Sci.">
        <title>Discovery of megapolipeptins by genome mining of a Burkholderiales bacteria collection.</title>
        <authorList>
            <person name="Paulo B.S."/>
            <person name="Recchia M.J.J."/>
            <person name="Lee S."/>
            <person name="Fergusson C.H."/>
            <person name="Romanowski S.B."/>
            <person name="Hernandez A."/>
            <person name="Krull N."/>
            <person name="Liu D.Y."/>
            <person name="Cavanagh H."/>
            <person name="Bos A."/>
            <person name="Gray C.A."/>
            <person name="Murphy B.T."/>
            <person name="Linington R.G."/>
            <person name="Eustaquio A.S."/>
        </authorList>
    </citation>
    <scope>NUCLEOTIDE SEQUENCE [LARGE SCALE GENOMIC DNA]</scope>
    <source>
        <strain evidence="1 2">RL18-126-BIB-B</strain>
    </source>
</reference>
<protein>
    <submittedName>
        <fullName evidence="1">TolC family protein</fullName>
    </submittedName>
</protein>
<evidence type="ECO:0000313" key="1">
    <source>
        <dbReference type="EMBL" id="MFM0107283.1"/>
    </source>
</evidence>
<proteinExistence type="predicted"/>
<comment type="caution">
    <text evidence="1">The sequence shown here is derived from an EMBL/GenBank/DDBJ whole genome shotgun (WGS) entry which is preliminary data.</text>
</comment>
<keyword evidence="2" id="KW-1185">Reference proteome</keyword>
<sequence>MPLTIGTPSCRRAPLRAHSLFAALILASVSAYAQEAPVTLDAALQAATDRSAAMGAAQASVRASSEAAVRAGQLPDPMLKAGVDNLPVTGQQKFTIGQDFMTMRRIGIEQEWVSGDKRRLRSALANDVVDRERAGYLAQLVNTRQQTATAWLNAVYAKKAVSLQQELVGHMTHELDATKASYRGAKATAADVMQAQAMLAQTQDQLLKARQTLQTALIGLSRWTAMPVSDVTGDPPAPQSYVSSLPPEELGEVQPVLVAASRDIAVADADTAVANSNRSPNWTWEVAYQQRGGGFSNMVSVGVSIPLPIHRKNSQDRDAAEKAELGTKTRLMYEDAQRQVEADIRTQSATLASGRERITNLTRSLLPAADQRVQLAAAAYRAGTGSLADTFAARRAQLDAELQVLDLQRDVSQTWAQLEYQVVPASMSVSQ</sequence>
<organism evidence="1 2">
    <name type="scientific">Paraburkholderia rhynchosiae</name>
    <dbReference type="NCBI Taxonomy" id="487049"/>
    <lineage>
        <taxon>Bacteria</taxon>
        <taxon>Pseudomonadati</taxon>
        <taxon>Pseudomonadota</taxon>
        <taxon>Betaproteobacteria</taxon>
        <taxon>Burkholderiales</taxon>
        <taxon>Burkholderiaceae</taxon>
        <taxon>Paraburkholderia</taxon>
    </lineage>
</organism>
<evidence type="ECO:0000313" key="2">
    <source>
        <dbReference type="Proteomes" id="UP001629235"/>
    </source>
</evidence>
<dbReference type="Proteomes" id="UP001629235">
    <property type="component" value="Unassembled WGS sequence"/>
</dbReference>